<dbReference type="InterPro" id="IPR024775">
    <property type="entry name" value="DinB-like"/>
</dbReference>
<dbReference type="Gene3D" id="1.20.120.450">
    <property type="entry name" value="dinb family like domain"/>
    <property type="match status" value="1"/>
</dbReference>
<proteinExistence type="predicted"/>
<evidence type="ECO:0000313" key="3">
    <source>
        <dbReference type="Proteomes" id="UP000290365"/>
    </source>
</evidence>
<dbReference type="InterPro" id="IPR034660">
    <property type="entry name" value="DinB/YfiT-like"/>
</dbReference>
<organism evidence="2 3">
    <name type="scientific">Ktedonosporobacter rubrisoli</name>
    <dbReference type="NCBI Taxonomy" id="2509675"/>
    <lineage>
        <taxon>Bacteria</taxon>
        <taxon>Bacillati</taxon>
        <taxon>Chloroflexota</taxon>
        <taxon>Ktedonobacteria</taxon>
        <taxon>Ktedonobacterales</taxon>
        <taxon>Ktedonosporobacteraceae</taxon>
        <taxon>Ktedonosporobacter</taxon>
    </lineage>
</organism>
<protein>
    <submittedName>
        <fullName evidence="2">DinB family protein</fullName>
    </submittedName>
</protein>
<accession>A0A4P6JYI8</accession>
<reference evidence="2 3" key="1">
    <citation type="submission" date="2019-01" db="EMBL/GenBank/DDBJ databases">
        <title>Ktedonosporobacter rubrisoli SCAWS-G2.</title>
        <authorList>
            <person name="Huang Y."/>
            <person name="Yan B."/>
        </authorList>
    </citation>
    <scope>NUCLEOTIDE SEQUENCE [LARGE SCALE GENOMIC DNA]</scope>
    <source>
        <strain evidence="2 3">SCAWS-G2</strain>
    </source>
</reference>
<dbReference type="Proteomes" id="UP000290365">
    <property type="component" value="Chromosome"/>
</dbReference>
<evidence type="ECO:0000259" key="1">
    <source>
        <dbReference type="Pfam" id="PF12867"/>
    </source>
</evidence>
<dbReference type="SUPFAM" id="SSF109854">
    <property type="entry name" value="DinB/YfiT-like putative metalloenzymes"/>
    <property type="match status" value="1"/>
</dbReference>
<dbReference type="Pfam" id="PF12867">
    <property type="entry name" value="DinB_2"/>
    <property type="match status" value="1"/>
</dbReference>
<dbReference type="RefSeq" id="WP_129891669.1">
    <property type="nucleotide sequence ID" value="NZ_CP035758.1"/>
</dbReference>
<evidence type="ECO:0000313" key="2">
    <source>
        <dbReference type="EMBL" id="QBD80605.1"/>
    </source>
</evidence>
<feature type="domain" description="DinB-like" evidence="1">
    <location>
        <begin position="26"/>
        <end position="152"/>
    </location>
</feature>
<dbReference type="EMBL" id="CP035758">
    <property type="protein sequence ID" value="QBD80605.1"/>
    <property type="molecule type" value="Genomic_DNA"/>
</dbReference>
<dbReference type="AlphaFoldDB" id="A0A4P6JYI8"/>
<dbReference type="OrthoDB" id="155760at2"/>
<gene>
    <name evidence="2" type="ORF">EPA93_33385</name>
</gene>
<sequence length="161" mass="18146">MMTTETSFEKVRRKLVAARIGFMGQLAKFNKKELTARPVEDGRSPLQVAHHLYITDGALLEQMRRVQDEDDPLIEPAEALASQRSEAAEPPVSLDSVLGGMAARREEIFEYLSKLPEDAWERSFRHPTLGECKFSQLVDDLAQHDQDHAQQLTEIKAASKS</sequence>
<name>A0A4P6JYI8_KTERU</name>
<keyword evidence="3" id="KW-1185">Reference proteome</keyword>
<dbReference type="KEGG" id="kbs:EPA93_33385"/>